<sequence length="322" mass="35602">MLKKIVGPIKNIAVIASFLLVSALVLVVAKQVIWPKPSIGPVSIPSPVQQWGFTPEIFAQRVSNKTQDIAENAKRDFDEAYPREWVGIQSVEAKIPGSDFTTRSAAQFVADVFRRPSMQVVGSVIKTEQEFGLSFELGGRHVEAQVKSSGDTADADAIVKTSAELIMQLLHPYVLAASLFNDERDKPTAFERTMAALDYMLRNGIEPYYAHNLQCAAYIRLRKYKEAQTACEKAIEIDGSNWPARATFGNLYLTLANLGMNPRIPGASEEAKQNCAKADELLTQAEKSHKLTKLYEDWAQCLDVLGRQDDARALRAKAAKKG</sequence>
<dbReference type="Gene3D" id="1.25.40.10">
    <property type="entry name" value="Tetratricopeptide repeat domain"/>
    <property type="match status" value="1"/>
</dbReference>
<dbReference type="Proteomes" id="UP000199245">
    <property type="component" value="Unassembled WGS sequence"/>
</dbReference>
<dbReference type="AlphaFoldDB" id="A0A1G6RRX6"/>
<name>A0A1G6RRX6_9BRAD</name>
<gene>
    <name evidence="1" type="ORF">SAMN05216337_1007102</name>
</gene>
<dbReference type="InterPro" id="IPR011990">
    <property type="entry name" value="TPR-like_helical_dom_sf"/>
</dbReference>
<proteinExistence type="predicted"/>
<accession>A0A1G6RRX6</accession>
<evidence type="ECO:0008006" key="3">
    <source>
        <dbReference type="Google" id="ProtNLM"/>
    </source>
</evidence>
<evidence type="ECO:0000313" key="2">
    <source>
        <dbReference type="Proteomes" id="UP000199245"/>
    </source>
</evidence>
<reference evidence="1 2" key="1">
    <citation type="submission" date="2016-10" db="EMBL/GenBank/DDBJ databases">
        <authorList>
            <person name="de Groot N.N."/>
        </authorList>
    </citation>
    <scope>NUCLEOTIDE SEQUENCE [LARGE SCALE GENOMIC DNA]</scope>
    <source>
        <strain evidence="1 2">R5</strain>
    </source>
</reference>
<dbReference type="SUPFAM" id="SSF48452">
    <property type="entry name" value="TPR-like"/>
    <property type="match status" value="1"/>
</dbReference>
<evidence type="ECO:0000313" key="1">
    <source>
        <dbReference type="EMBL" id="SDD07298.1"/>
    </source>
</evidence>
<protein>
    <recommendedName>
        <fullName evidence="3">Tetratricopeptide repeat protein</fullName>
    </recommendedName>
</protein>
<dbReference type="RefSeq" id="WP_092081973.1">
    <property type="nucleotide sequence ID" value="NZ_FMZW01000007.1"/>
</dbReference>
<dbReference type="EMBL" id="FMZW01000007">
    <property type="protein sequence ID" value="SDD07298.1"/>
    <property type="molecule type" value="Genomic_DNA"/>
</dbReference>
<organism evidence="1 2">
    <name type="scientific">Bradyrhizobium brasilense</name>
    <dbReference type="NCBI Taxonomy" id="1419277"/>
    <lineage>
        <taxon>Bacteria</taxon>
        <taxon>Pseudomonadati</taxon>
        <taxon>Pseudomonadota</taxon>
        <taxon>Alphaproteobacteria</taxon>
        <taxon>Hyphomicrobiales</taxon>
        <taxon>Nitrobacteraceae</taxon>
        <taxon>Bradyrhizobium</taxon>
    </lineage>
</organism>